<dbReference type="GO" id="GO:0005829">
    <property type="term" value="C:cytosol"/>
    <property type="evidence" value="ECO:0007669"/>
    <property type="project" value="TreeGrafter"/>
</dbReference>
<dbReference type="InterPro" id="IPR012893">
    <property type="entry name" value="HipA-like_C"/>
</dbReference>
<keyword evidence="2" id="KW-0808">Transferase</keyword>
<evidence type="ECO:0000313" key="7">
    <source>
        <dbReference type="Proteomes" id="UP000273778"/>
    </source>
</evidence>
<dbReference type="PANTHER" id="PTHR37419">
    <property type="entry name" value="SERINE/THREONINE-PROTEIN KINASE TOXIN HIPA"/>
    <property type="match status" value="1"/>
</dbReference>
<dbReference type="GO" id="GO:0004674">
    <property type="term" value="F:protein serine/threonine kinase activity"/>
    <property type="evidence" value="ECO:0007669"/>
    <property type="project" value="TreeGrafter"/>
</dbReference>
<dbReference type="AlphaFoldDB" id="A0A3N4E2V1"/>
<dbReference type="EMBL" id="RKKB01000006">
    <property type="protein sequence ID" value="RPA31128.1"/>
    <property type="molecule type" value="Genomic_DNA"/>
</dbReference>
<evidence type="ECO:0000256" key="3">
    <source>
        <dbReference type="ARBA" id="ARBA00022777"/>
    </source>
</evidence>
<dbReference type="RefSeq" id="WP_124013266.1">
    <property type="nucleotide sequence ID" value="NZ_CP034073.1"/>
</dbReference>
<evidence type="ECO:0000259" key="4">
    <source>
        <dbReference type="Pfam" id="PF07804"/>
    </source>
</evidence>
<dbReference type="Proteomes" id="UP000273778">
    <property type="component" value="Chromosome"/>
</dbReference>
<keyword evidence="7" id="KW-1185">Reference proteome</keyword>
<name>A0A3N4E2V1_9GAMM</name>
<evidence type="ECO:0000313" key="6">
    <source>
        <dbReference type="EMBL" id="RPA31128.1"/>
    </source>
</evidence>
<dbReference type="InterPro" id="IPR052028">
    <property type="entry name" value="HipA_Ser/Thr_kinase"/>
</dbReference>
<sequence length="449" mass="50544">MSKAITIQINYAFEWHDVATIEFAEHLEPSFCRLDYEIDHVFGHYNDFAETAASVTLPNDSMPYRNHKNWFRFLDDIIPSGSSRKYWLRTLRLLDEDKFTRNFILLSQGTIAPIGNIRVKESVPKTMINPIPVTFSVDDVCRLEVDFIEYAQANGAAAGGASGAGGAAPKLLLRCDPDDRVWIDTFQDNPSNLDTRYLVKFPRGSASIDHDILRAEFHFYHELKALGFDTIPTDEMRLIESERGPSLWLPRFDVATIGNKQQLLGMESVYSVLDIAPATMMEHGEVIRALIEVFTLKNDNSETTTFLDAENGIAAFVIEWVRRDLLNIAFGNSDNHGRNTSFIKQNNCVSLAPIYDFAPMKADPEVISRTFVWGGGLELGGQYDFVNIANSLADLIEPKALLDALAQTAIELLDLKQRLGNRGVPQSILSSPSMGYEHLEKKFKTWKLL</sequence>
<evidence type="ECO:0000313" key="8">
    <source>
        <dbReference type="Proteomes" id="UP000278855"/>
    </source>
</evidence>
<evidence type="ECO:0000256" key="2">
    <source>
        <dbReference type="ARBA" id="ARBA00022679"/>
    </source>
</evidence>
<dbReference type="EMBL" id="CP034073">
    <property type="protein sequence ID" value="AZG35395.1"/>
    <property type="molecule type" value="Genomic_DNA"/>
</dbReference>
<dbReference type="OrthoDB" id="9805913at2"/>
<dbReference type="PIRSF" id="PIRSF028135">
    <property type="entry name" value="UCP028135_HipA-like"/>
    <property type="match status" value="1"/>
</dbReference>
<gene>
    <name evidence="6" type="ORF">EGC77_14275</name>
    <name evidence="5" type="ORF">EGC80_11030</name>
</gene>
<dbReference type="Pfam" id="PF07804">
    <property type="entry name" value="HipA_C"/>
    <property type="match status" value="1"/>
</dbReference>
<keyword evidence="3 6" id="KW-0418">Kinase</keyword>
<reference evidence="8" key="2">
    <citation type="submission" date="2018-11" db="EMBL/GenBank/DDBJ databases">
        <title>Shewanella sp. R106.</title>
        <authorList>
            <person name="Hwang Y.J."/>
            <person name="Hwang C.Y."/>
        </authorList>
    </citation>
    <scope>NUCLEOTIDE SEQUENCE [LARGE SCALE GENOMIC DNA]</scope>
    <source>
        <strain evidence="8">R106</strain>
    </source>
</reference>
<feature type="domain" description="HipA-like C-terminal" evidence="4">
    <location>
        <begin position="164"/>
        <end position="407"/>
    </location>
</feature>
<reference evidence="5 7" key="1">
    <citation type="submission" date="2018-11" db="EMBL/GenBank/DDBJ databases">
        <title>Shewanella sp. M2.</title>
        <authorList>
            <person name="Hwang Y.J."/>
            <person name="Hwang C.Y."/>
        </authorList>
    </citation>
    <scope>NUCLEOTIDE SEQUENCE [LARGE SCALE GENOMIC DNA]</scope>
    <source>
        <strain evidence="5 7">M2</strain>
    </source>
</reference>
<proteinExistence type="inferred from homology"/>
<dbReference type="InterPro" id="IPR016869">
    <property type="entry name" value="UCP028135_HipA-like"/>
</dbReference>
<protein>
    <submittedName>
        <fullName evidence="6">Phosphatidylinositol kinase</fullName>
    </submittedName>
</protein>
<comment type="similarity">
    <text evidence="1">Belongs to the HipA Ser/Thr kinase family.</text>
</comment>
<reference evidence="6" key="3">
    <citation type="submission" date="2018-11" db="EMBL/GenBank/DDBJ databases">
        <authorList>
            <person name="Hwang Y.J."/>
            <person name="Hwang C.Y."/>
        </authorList>
    </citation>
    <scope>NUCLEOTIDE SEQUENCE</scope>
    <source>
        <strain evidence="6">R106</strain>
    </source>
</reference>
<organism evidence="6 8">
    <name type="scientific">Shewanella psychromarinicola</name>
    <dbReference type="NCBI Taxonomy" id="2487742"/>
    <lineage>
        <taxon>Bacteria</taxon>
        <taxon>Pseudomonadati</taxon>
        <taxon>Pseudomonadota</taxon>
        <taxon>Gammaproteobacteria</taxon>
        <taxon>Alteromonadales</taxon>
        <taxon>Shewanellaceae</taxon>
        <taxon>Shewanella</taxon>
    </lineage>
</organism>
<dbReference type="PANTHER" id="PTHR37419:SF8">
    <property type="entry name" value="TOXIN YJJJ"/>
    <property type="match status" value="1"/>
</dbReference>
<evidence type="ECO:0000256" key="1">
    <source>
        <dbReference type="ARBA" id="ARBA00010164"/>
    </source>
</evidence>
<evidence type="ECO:0000313" key="5">
    <source>
        <dbReference type="EMBL" id="AZG35395.1"/>
    </source>
</evidence>
<dbReference type="KEGG" id="spsr:EGC80_11030"/>
<accession>A0A3N4E2V1</accession>
<dbReference type="Proteomes" id="UP000278855">
    <property type="component" value="Unassembled WGS sequence"/>
</dbReference>